<organism evidence="1">
    <name type="scientific">Sesamum calycinum</name>
    <dbReference type="NCBI Taxonomy" id="2727403"/>
    <lineage>
        <taxon>Eukaryota</taxon>
        <taxon>Viridiplantae</taxon>
        <taxon>Streptophyta</taxon>
        <taxon>Embryophyta</taxon>
        <taxon>Tracheophyta</taxon>
        <taxon>Spermatophyta</taxon>
        <taxon>Magnoliopsida</taxon>
        <taxon>eudicotyledons</taxon>
        <taxon>Gunneridae</taxon>
        <taxon>Pentapetalae</taxon>
        <taxon>asterids</taxon>
        <taxon>lamiids</taxon>
        <taxon>Lamiales</taxon>
        <taxon>Pedaliaceae</taxon>
        <taxon>Sesamum</taxon>
    </lineage>
</organism>
<evidence type="ECO:0000313" key="1">
    <source>
        <dbReference type="EMBL" id="KAL0362013.1"/>
    </source>
</evidence>
<protein>
    <submittedName>
        <fullName evidence="1">Uncharacterized protein</fullName>
    </submittedName>
</protein>
<proteinExistence type="predicted"/>
<dbReference type="PANTHER" id="PTHR48475">
    <property type="entry name" value="RIBONUCLEASE H"/>
    <property type="match status" value="1"/>
</dbReference>
<dbReference type="EMBL" id="JACGWM010000007">
    <property type="protein sequence ID" value="KAL0362013.1"/>
    <property type="molecule type" value="Genomic_DNA"/>
</dbReference>
<reference evidence="1" key="1">
    <citation type="submission" date="2020-06" db="EMBL/GenBank/DDBJ databases">
        <authorList>
            <person name="Li T."/>
            <person name="Hu X."/>
            <person name="Zhang T."/>
            <person name="Song X."/>
            <person name="Zhang H."/>
            <person name="Dai N."/>
            <person name="Sheng W."/>
            <person name="Hou X."/>
            <person name="Wei L."/>
        </authorList>
    </citation>
    <scope>NUCLEOTIDE SEQUENCE</scope>
    <source>
        <strain evidence="1">KEN8</strain>
        <tissue evidence="1">Leaf</tissue>
    </source>
</reference>
<dbReference type="PANTHER" id="PTHR48475:SF2">
    <property type="entry name" value="RIBONUCLEASE H"/>
    <property type="match status" value="1"/>
</dbReference>
<sequence length="157" mass="17930">MNSPVCCGQTERCQGPPLGNLFLPFSYGTEVIASAEIGELNWRVKHYDPTSNAQGLRTNLDFLDEVREMALAHTIMYKARMAKAYNARVRSRNFQVEDLVMRKTEASGPVGNLDLKWKGPYKVMEIVNERGGVTSYNKWRARSFALWNIANLKKYYS</sequence>
<reference evidence="1" key="2">
    <citation type="journal article" date="2024" name="Plant">
        <title>Genomic evolution and insights into agronomic trait innovations of Sesamum species.</title>
        <authorList>
            <person name="Miao H."/>
            <person name="Wang L."/>
            <person name="Qu L."/>
            <person name="Liu H."/>
            <person name="Sun Y."/>
            <person name="Le M."/>
            <person name="Wang Q."/>
            <person name="Wei S."/>
            <person name="Zheng Y."/>
            <person name="Lin W."/>
            <person name="Duan Y."/>
            <person name="Cao H."/>
            <person name="Xiong S."/>
            <person name="Wang X."/>
            <person name="Wei L."/>
            <person name="Li C."/>
            <person name="Ma Q."/>
            <person name="Ju M."/>
            <person name="Zhao R."/>
            <person name="Li G."/>
            <person name="Mu C."/>
            <person name="Tian Q."/>
            <person name="Mei H."/>
            <person name="Zhang T."/>
            <person name="Gao T."/>
            <person name="Zhang H."/>
        </authorList>
    </citation>
    <scope>NUCLEOTIDE SEQUENCE</scope>
    <source>
        <strain evidence="1">KEN8</strain>
    </source>
</reference>
<accession>A0AAW2Q2P7</accession>
<dbReference type="AlphaFoldDB" id="A0AAW2Q2P7"/>
<name>A0AAW2Q2P7_9LAMI</name>
<comment type="caution">
    <text evidence="1">The sequence shown here is derived from an EMBL/GenBank/DDBJ whole genome shotgun (WGS) entry which is preliminary data.</text>
</comment>
<gene>
    <name evidence="1" type="ORF">Scaly_1156500</name>
</gene>